<name>A0A0F9BJN5_9ZZZZ</name>
<organism evidence="1">
    <name type="scientific">marine sediment metagenome</name>
    <dbReference type="NCBI Taxonomy" id="412755"/>
    <lineage>
        <taxon>unclassified sequences</taxon>
        <taxon>metagenomes</taxon>
        <taxon>ecological metagenomes</taxon>
    </lineage>
</organism>
<dbReference type="Gene3D" id="3.30.70.1790">
    <property type="entry name" value="RepB DNA-primase, N-terminal domain"/>
    <property type="match status" value="1"/>
</dbReference>
<dbReference type="CDD" id="cd00525">
    <property type="entry name" value="AE_Prim_S_like"/>
    <property type="match status" value="1"/>
</dbReference>
<comment type="caution">
    <text evidence="1">The sequence shown here is derived from an EMBL/GenBank/DDBJ whole genome shotgun (WGS) entry which is preliminary data.</text>
</comment>
<evidence type="ECO:0008006" key="2">
    <source>
        <dbReference type="Google" id="ProtNLM"/>
    </source>
</evidence>
<dbReference type="AlphaFoldDB" id="A0A0F9BJN5"/>
<gene>
    <name evidence="1" type="ORF">LCGC14_2438680</name>
</gene>
<reference evidence="1" key="1">
    <citation type="journal article" date="2015" name="Nature">
        <title>Complex archaea that bridge the gap between prokaryotes and eukaryotes.</title>
        <authorList>
            <person name="Spang A."/>
            <person name="Saw J.H."/>
            <person name="Jorgensen S.L."/>
            <person name="Zaremba-Niedzwiedzka K."/>
            <person name="Martijn J."/>
            <person name="Lind A.E."/>
            <person name="van Eijk R."/>
            <person name="Schleper C."/>
            <person name="Guy L."/>
            <person name="Ettema T.J."/>
        </authorList>
    </citation>
    <scope>NUCLEOTIDE SEQUENCE</scope>
</reference>
<dbReference type="EMBL" id="LAZR01037473">
    <property type="protein sequence ID" value="KKL22114.1"/>
    <property type="molecule type" value="Genomic_DNA"/>
</dbReference>
<proteinExistence type="predicted"/>
<evidence type="ECO:0000313" key="1">
    <source>
        <dbReference type="EMBL" id="KKL22114.1"/>
    </source>
</evidence>
<sequence length="255" mass="28753">MDTNYKESVDFLERWCPGGRWVLTGITLDKKHICTASFTEPDAVYAWLEKFGQDRNIYFSVNPTRYNVSKKPRREDVESLDWLHVDIDPRAGEDINKERERALKSLQNPPGEIPPPTVIVFSGGGYQGFWQLAEPKPIKGKEADYEDAKRYNQALELAFGADNTHNVDRIMRLVGTINRPDKRKLAKGQVEVLAELIEFNDNIFPLSGFTQATPVQTDQKGFGSATSAKIQISGNIKRIDDVNSLATGCRTFARS</sequence>
<protein>
    <recommendedName>
        <fullName evidence="2">RepB-like DNA primase domain-containing protein</fullName>
    </recommendedName>
</protein>
<accession>A0A0F9BJN5</accession>